<feature type="compositionally biased region" description="Basic and acidic residues" evidence="1">
    <location>
        <begin position="37"/>
        <end position="55"/>
    </location>
</feature>
<feature type="region of interest" description="Disordered" evidence="1">
    <location>
        <begin position="1"/>
        <end position="55"/>
    </location>
</feature>
<dbReference type="EMBL" id="JARBHB010000001">
    <property type="protein sequence ID" value="KAJ8898226.1"/>
    <property type="molecule type" value="Genomic_DNA"/>
</dbReference>
<evidence type="ECO:0000313" key="3">
    <source>
        <dbReference type="Proteomes" id="UP001159363"/>
    </source>
</evidence>
<name>A0ABQ9INK1_9NEOP</name>
<protein>
    <submittedName>
        <fullName evidence="2">Uncharacterized protein</fullName>
    </submittedName>
</protein>
<organism evidence="2 3">
    <name type="scientific">Dryococelus australis</name>
    <dbReference type="NCBI Taxonomy" id="614101"/>
    <lineage>
        <taxon>Eukaryota</taxon>
        <taxon>Metazoa</taxon>
        <taxon>Ecdysozoa</taxon>
        <taxon>Arthropoda</taxon>
        <taxon>Hexapoda</taxon>
        <taxon>Insecta</taxon>
        <taxon>Pterygota</taxon>
        <taxon>Neoptera</taxon>
        <taxon>Polyneoptera</taxon>
        <taxon>Phasmatodea</taxon>
        <taxon>Verophasmatodea</taxon>
        <taxon>Anareolatae</taxon>
        <taxon>Phasmatidae</taxon>
        <taxon>Eurycanthinae</taxon>
        <taxon>Dryococelus</taxon>
    </lineage>
</organism>
<accession>A0ABQ9INK1</accession>
<sequence length="793" mass="87289">MRGEQANRSVTMASQTQKTATAAPTPSNTSTPIRAGQSEHGDTSERRGWGKREIPEKTRLPAALSGTISGIEPGSPWWEATKVTLLYGADCKRTKLRPDTGRSNVGSVISYSYPRKPMRDGARRAAVSDSPGDWPGVCDDAGVRVLSSSGLFAVPARVYSLEDSCTGANMSHAKLHSRVHTRASDVGSLAAAPESSQCYLTPGSMALATCFTGEEQTFFLGDGERAVIHMSRGGGVIWYCIISRVPEAGSIPQYHATCALVCTQRRDVTPTAYRPSRSLSCHAIPRRFFKATTPRFADKSSPCGQSRRWSDYSPTHGEPGSIPGGVAPGFSHVGIVLDDAAGRRIFSGFSRSCIQALFHVHLASHSSSLKTLTYLTIPMCSVIDAMLCCRWTPNTKTLLLFSRTVFVIDRSAHTPCPDTNGLFPGFSQKVKIRARYQELLPYFVAARAIGKSTWEIYSSPHPFHFLYLVIRPSRSYPTRPRASSCPGFEPRAYRALNRWCANRLRHGRSASLCVVKYVTERHTTDLRASPSTGNLYSSGLTPFHPLTPRQPSYRILRCHTSSPPMSLSNRLCQINSPLRPLRRYLQCRPRARNSYRRRVTPGVIVFRIFLPIVPSHWLHRKEGGRGGAVTSARLAVNHSPAAGRRSSESVCLGGEEVRGGASSSTAPDRAKRERTPNAELRVYGLFTDSTHAIKGSKRYHPVWVLGTEAERNKTDWNERVGASACTLNYAQVGTVKVQTALKVVFTIERRDAASVICVFTIGRCSGAGRRRHRQFCHLVPCREAPNEILKTNE</sequence>
<evidence type="ECO:0000313" key="2">
    <source>
        <dbReference type="EMBL" id="KAJ8898226.1"/>
    </source>
</evidence>
<feature type="compositionally biased region" description="Polar residues" evidence="1">
    <location>
        <begin position="1"/>
        <end position="12"/>
    </location>
</feature>
<keyword evidence="3" id="KW-1185">Reference proteome</keyword>
<reference evidence="2 3" key="1">
    <citation type="submission" date="2023-02" db="EMBL/GenBank/DDBJ databases">
        <title>LHISI_Scaffold_Assembly.</title>
        <authorList>
            <person name="Stuart O.P."/>
            <person name="Cleave R."/>
            <person name="Magrath M.J.L."/>
            <person name="Mikheyev A.S."/>
        </authorList>
    </citation>
    <scope>NUCLEOTIDE SEQUENCE [LARGE SCALE GENOMIC DNA]</scope>
    <source>
        <strain evidence="2">Daus_M_001</strain>
        <tissue evidence="2">Leg muscle</tissue>
    </source>
</reference>
<feature type="region of interest" description="Disordered" evidence="1">
    <location>
        <begin position="639"/>
        <end position="674"/>
    </location>
</feature>
<proteinExistence type="predicted"/>
<gene>
    <name evidence="2" type="ORF">PR048_003586</name>
</gene>
<feature type="compositionally biased region" description="Low complexity" evidence="1">
    <location>
        <begin position="13"/>
        <end position="32"/>
    </location>
</feature>
<comment type="caution">
    <text evidence="2">The sequence shown here is derived from an EMBL/GenBank/DDBJ whole genome shotgun (WGS) entry which is preliminary data.</text>
</comment>
<evidence type="ECO:0000256" key="1">
    <source>
        <dbReference type="SAM" id="MobiDB-lite"/>
    </source>
</evidence>
<dbReference type="Proteomes" id="UP001159363">
    <property type="component" value="Chromosome 1"/>
</dbReference>